<dbReference type="Proteomes" id="UP000887563">
    <property type="component" value="Unplaced"/>
</dbReference>
<protein>
    <submittedName>
        <fullName evidence="2">Candidate secreted effector</fullName>
    </submittedName>
</protein>
<organism evidence="1 2">
    <name type="scientific">Meloidogyne incognita</name>
    <name type="common">Southern root-knot nematode worm</name>
    <name type="synonym">Oxyuris incognita</name>
    <dbReference type="NCBI Taxonomy" id="6306"/>
    <lineage>
        <taxon>Eukaryota</taxon>
        <taxon>Metazoa</taxon>
        <taxon>Ecdysozoa</taxon>
        <taxon>Nematoda</taxon>
        <taxon>Chromadorea</taxon>
        <taxon>Rhabditida</taxon>
        <taxon>Tylenchina</taxon>
        <taxon>Tylenchomorpha</taxon>
        <taxon>Tylenchoidea</taxon>
        <taxon>Meloidogynidae</taxon>
        <taxon>Meloidogyninae</taxon>
        <taxon>Meloidogyne</taxon>
        <taxon>Meloidogyne incognita group</taxon>
    </lineage>
</organism>
<evidence type="ECO:0000313" key="1">
    <source>
        <dbReference type="Proteomes" id="UP000887563"/>
    </source>
</evidence>
<dbReference type="AlphaFoldDB" id="A0A914LYR9"/>
<name>A0A914LYR9_MELIC</name>
<reference evidence="2" key="1">
    <citation type="submission" date="2022-11" db="UniProtKB">
        <authorList>
            <consortium name="WormBaseParasite"/>
        </authorList>
    </citation>
    <scope>IDENTIFICATION</scope>
</reference>
<keyword evidence="1" id="KW-1185">Reference proteome</keyword>
<evidence type="ECO:0000313" key="2">
    <source>
        <dbReference type="WBParaSite" id="Minc3s01055g20262"/>
    </source>
</evidence>
<dbReference type="WBParaSite" id="Minc3s01055g20262">
    <property type="protein sequence ID" value="Minc3s01055g20262"/>
    <property type="gene ID" value="Minc3s01055g20262"/>
</dbReference>
<proteinExistence type="predicted"/>
<sequence>MFFITNFLCFSFVLSNQQINDPKSKNKKSLRCLFLLLTFSKLIEQFLSLHNQTFFTSLPRLLVLVSASLSLFTKSTKLELLHEFYKSIRKLFRPLVLSLLFEDIFHQISLVLECVSFSLQVKLMVKMLVDLLRSSIAL</sequence>
<accession>A0A914LYR9</accession>